<protein>
    <recommendedName>
        <fullName evidence="3">PH domain-containing protein</fullName>
    </recommendedName>
</protein>
<evidence type="ECO:0000313" key="4">
    <source>
        <dbReference type="EMBL" id="CAG5114666.1"/>
    </source>
</evidence>
<feature type="non-terminal residue" evidence="4">
    <location>
        <position position="1"/>
    </location>
</feature>
<evidence type="ECO:0000256" key="1">
    <source>
        <dbReference type="SAM" id="Coils"/>
    </source>
</evidence>
<gene>
    <name evidence="4" type="ORF">CUNI_LOCUS224</name>
</gene>
<dbReference type="SUPFAM" id="SSF50729">
    <property type="entry name" value="PH domain-like"/>
    <property type="match status" value="1"/>
</dbReference>
<dbReference type="PANTHER" id="PTHR13944:SF21">
    <property type="entry name" value="CYSTS, ISOFORM C"/>
    <property type="match status" value="1"/>
</dbReference>
<reference evidence="4" key="1">
    <citation type="submission" date="2021-04" db="EMBL/GenBank/DDBJ databases">
        <authorList>
            <consortium name="Molecular Ecology Group"/>
        </authorList>
    </citation>
    <scope>NUCLEOTIDE SEQUENCE</scope>
</reference>
<accession>A0A8S3YJ69</accession>
<feature type="region of interest" description="Disordered" evidence="2">
    <location>
        <begin position="533"/>
        <end position="552"/>
    </location>
</feature>
<dbReference type="GO" id="GO:0035023">
    <property type="term" value="P:regulation of Rho protein signal transduction"/>
    <property type="evidence" value="ECO:0007669"/>
    <property type="project" value="TreeGrafter"/>
</dbReference>
<sequence>SCVIPLHDLLVREKGDVKGSLGIYVISQNPAEMYELVCKSKREREEWIRILQHAIKACRRDVGLKPAQAASHEVILSKPVDINRKLEVASKVMSIIKELHQKDEVIRECCDDKNRLMMKLLQLSTVNSEARSVSEAGSRPSSQEIDGLNESVEIVLAAMQEASRLMGILQNTDSNMGRSISVGEARTEDHVTTSIPRRSETFSGFDSSRGTSKTLVRNQSNASSETDKILTHISHSRQEVNDRRYSDTPDTILVSKYENGSQSLEKQVSCDTSSEHGSVDELSAANILSLIGSPPVHDQMASVFQLVQYLNSLMNITSRQCTMVESLRAELEGAKEEISRLSADVHSRQSTLYRHDQMEELRQLQGNLTLEKQEWEKRKLYDCSRLQRERENLETERRHIEKDRMNLRNDQEALKREQDLLHNEFNRMKEQHLRVSRTFDNRFNGSDLENIDRGQPMLQQRHLGHRRSASDARYDTVTVQASESYSPYAWVRADEFPYEPLESVDSGEDYVPSSVRQDSFPFYVEEGMAGGVSHQSLPLKTDDIPFPNPESAAVPAYVPSSSFSRQNSTRLSRVQSLSTVSRIAFRQNKKDSKGSSQKDKFYEQTRKS</sequence>
<keyword evidence="1" id="KW-0175">Coiled coil</keyword>
<feature type="domain" description="PH" evidence="3">
    <location>
        <begin position="1"/>
        <end position="56"/>
    </location>
</feature>
<name>A0A8S3YJ69_9EUPU</name>
<dbReference type="PANTHER" id="PTHR13944">
    <property type="entry name" value="AGAP007712-PA"/>
    <property type="match status" value="1"/>
</dbReference>
<dbReference type="OrthoDB" id="28045at2759"/>
<dbReference type="InterPro" id="IPR011993">
    <property type="entry name" value="PH-like_dom_sf"/>
</dbReference>
<dbReference type="Gene3D" id="2.30.29.30">
    <property type="entry name" value="Pleckstrin-homology domain (PH domain)/Phosphotyrosine-binding domain (PTB)"/>
    <property type="match status" value="1"/>
</dbReference>
<evidence type="ECO:0000256" key="2">
    <source>
        <dbReference type="SAM" id="MobiDB-lite"/>
    </source>
</evidence>
<dbReference type="InterPro" id="IPR041020">
    <property type="entry name" value="PH_16"/>
</dbReference>
<dbReference type="PROSITE" id="PS50003">
    <property type="entry name" value="PH_DOMAIN"/>
    <property type="match status" value="1"/>
</dbReference>
<dbReference type="AlphaFoldDB" id="A0A8S3YJ69"/>
<feature type="compositionally biased region" description="Polar residues" evidence="2">
    <location>
        <begin position="198"/>
        <end position="224"/>
    </location>
</feature>
<feature type="region of interest" description="Disordered" evidence="2">
    <location>
        <begin position="198"/>
        <end position="226"/>
    </location>
</feature>
<comment type="caution">
    <text evidence="4">The sequence shown here is derived from an EMBL/GenBank/DDBJ whole genome shotgun (WGS) entry which is preliminary data.</text>
</comment>
<evidence type="ECO:0000259" key="3">
    <source>
        <dbReference type="PROSITE" id="PS50003"/>
    </source>
</evidence>
<evidence type="ECO:0000313" key="5">
    <source>
        <dbReference type="Proteomes" id="UP000678393"/>
    </source>
</evidence>
<feature type="region of interest" description="Disordered" evidence="2">
    <location>
        <begin position="585"/>
        <end position="608"/>
    </location>
</feature>
<dbReference type="InterPro" id="IPR001849">
    <property type="entry name" value="PH_domain"/>
</dbReference>
<organism evidence="4 5">
    <name type="scientific">Candidula unifasciata</name>
    <dbReference type="NCBI Taxonomy" id="100452"/>
    <lineage>
        <taxon>Eukaryota</taxon>
        <taxon>Metazoa</taxon>
        <taxon>Spiralia</taxon>
        <taxon>Lophotrochozoa</taxon>
        <taxon>Mollusca</taxon>
        <taxon>Gastropoda</taxon>
        <taxon>Heterobranchia</taxon>
        <taxon>Euthyneura</taxon>
        <taxon>Panpulmonata</taxon>
        <taxon>Eupulmonata</taxon>
        <taxon>Stylommatophora</taxon>
        <taxon>Helicina</taxon>
        <taxon>Helicoidea</taxon>
        <taxon>Geomitridae</taxon>
        <taxon>Candidula</taxon>
    </lineage>
</organism>
<dbReference type="Pfam" id="PF17838">
    <property type="entry name" value="PH_16"/>
    <property type="match status" value="1"/>
</dbReference>
<dbReference type="Proteomes" id="UP000678393">
    <property type="component" value="Unassembled WGS sequence"/>
</dbReference>
<dbReference type="EMBL" id="CAJHNH020000022">
    <property type="protein sequence ID" value="CAG5114666.1"/>
    <property type="molecule type" value="Genomic_DNA"/>
</dbReference>
<proteinExistence type="predicted"/>
<keyword evidence="5" id="KW-1185">Reference proteome</keyword>
<feature type="compositionally biased region" description="Basic and acidic residues" evidence="2">
    <location>
        <begin position="588"/>
        <end position="608"/>
    </location>
</feature>
<dbReference type="InterPro" id="IPR051632">
    <property type="entry name" value="Rho_GEF"/>
</dbReference>
<feature type="coiled-coil region" evidence="1">
    <location>
        <begin position="324"/>
        <end position="431"/>
    </location>
</feature>